<feature type="transmembrane region" description="Helical" evidence="12">
    <location>
        <begin position="271"/>
        <end position="292"/>
    </location>
</feature>
<dbReference type="PRINTS" id="PR01534">
    <property type="entry name" value="VOMERONASL1R"/>
</dbReference>
<feature type="transmembrane region" description="Helical" evidence="12">
    <location>
        <begin position="242"/>
        <end position="265"/>
    </location>
</feature>
<keyword evidence="8 12" id="KW-0472">Membrane</keyword>
<keyword evidence="5 12" id="KW-0812">Transmembrane</keyword>
<keyword evidence="4 12" id="KW-0589">Pheromone response</keyword>
<evidence type="ECO:0000256" key="1">
    <source>
        <dbReference type="ARBA" id="ARBA00004651"/>
    </source>
</evidence>
<evidence type="ECO:0000256" key="9">
    <source>
        <dbReference type="ARBA" id="ARBA00023157"/>
    </source>
</evidence>
<dbReference type="KEGG" id="hgl:101710146"/>
<evidence type="ECO:0000256" key="6">
    <source>
        <dbReference type="ARBA" id="ARBA00022989"/>
    </source>
</evidence>
<keyword evidence="11 12" id="KW-0807">Transducer</keyword>
<dbReference type="FunFam" id="1.20.1070.10:FF:000051">
    <property type="entry name" value="Vomeronasal type-1 receptor"/>
    <property type="match status" value="1"/>
</dbReference>
<evidence type="ECO:0000256" key="12">
    <source>
        <dbReference type="RuleBase" id="RU364061"/>
    </source>
</evidence>
<protein>
    <recommendedName>
        <fullName evidence="12">Vomeronasal type-1 receptor</fullName>
    </recommendedName>
</protein>
<feature type="transmembrane region" description="Helical" evidence="12">
    <location>
        <begin position="54"/>
        <end position="76"/>
    </location>
</feature>
<evidence type="ECO:0000256" key="5">
    <source>
        <dbReference type="ARBA" id="ARBA00022692"/>
    </source>
</evidence>
<keyword evidence="9" id="KW-1015">Disulfide bond</keyword>
<feature type="transmembrane region" description="Helical" evidence="12">
    <location>
        <begin position="20"/>
        <end position="42"/>
    </location>
</feature>
<dbReference type="InterPro" id="IPR004072">
    <property type="entry name" value="Vmron_rcpt_1"/>
</dbReference>
<evidence type="ECO:0000256" key="8">
    <source>
        <dbReference type="ARBA" id="ARBA00023136"/>
    </source>
</evidence>
<comment type="similarity">
    <text evidence="2 12">Belongs to the G-protein coupled receptor 1 family.</text>
</comment>
<dbReference type="GO" id="GO:0016503">
    <property type="term" value="F:pheromone receptor activity"/>
    <property type="evidence" value="ECO:0007669"/>
    <property type="project" value="InterPro"/>
</dbReference>
<evidence type="ECO:0000313" key="13">
    <source>
        <dbReference type="Proteomes" id="UP000694906"/>
    </source>
</evidence>
<dbReference type="GO" id="GO:0005886">
    <property type="term" value="C:plasma membrane"/>
    <property type="evidence" value="ECO:0007669"/>
    <property type="project" value="UniProtKB-SubCell"/>
</dbReference>
<sequence length="310" mass="35709">MKVNKNRKISSFSDIRNTVFFEVTIGIIANTALLLFHILAFLLKHRPKPLDLGISQLALIHLVLLVTMGFIATDTFKFQGWEDGLTCNLVVYMHRLMRALSICTTCLLSVLQAITLSPRNSCLAKFKHKSSHHYPCCLVFLWVFNMLLNGRFLVSIGATTNVTSHSLVFVTESCSQWPISYLFRYIFFTLVNIQDISFIGLMALSSRYMVTLLCRHKRHFQHLHSTRLSLKSPPEERATQTILLLMGFFMFMYFLDCVTFSSLAILWKNDPTHLCIQMLVGNGYATICPLVLMSTEKRMIKCLTFRWERQ</sequence>
<evidence type="ECO:0000256" key="7">
    <source>
        <dbReference type="ARBA" id="ARBA00023040"/>
    </source>
</evidence>
<comment type="subcellular location">
    <subcellularLocation>
        <location evidence="1 12">Cell membrane</location>
        <topology evidence="1 12">Multi-pass membrane protein</topology>
    </subcellularLocation>
</comment>
<proteinExistence type="inferred from homology"/>
<dbReference type="SUPFAM" id="SSF81321">
    <property type="entry name" value="Family A G protein-coupled receptor-like"/>
    <property type="match status" value="1"/>
</dbReference>
<dbReference type="Proteomes" id="UP000694906">
    <property type="component" value="Unplaced"/>
</dbReference>
<keyword evidence="3 12" id="KW-1003">Cell membrane</keyword>
<keyword evidence="6 12" id="KW-1133">Transmembrane helix</keyword>
<dbReference type="CDD" id="cd13949">
    <property type="entry name" value="7tm_V1R_pheromone"/>
    <property type="match status" value="1"/>
</dbReference>
<dbReference type="Pfam" id="PF03402">
    <property type="entry name" value="V1R"/>
    <property type="match status" value="1"/>
</dbReference>
<reference evidence="14" key="1">
    <citation type="submission" date="2025-08" db="UniProtKB">
        <authorList>
            <consortium name="RefSeq"/>
        </authorList>
    </citation>
    <scope>IDENTIFICATION</scope>
</reference>
<evidence type="ECO:0000256" key="11">
    <source>
        <dbReference type="ARBA" id="ARBA00023224"/>
    </source>
</evidence>
<gene>
    <name evidence="14" type="primary">LOC101710146</name>
</gene>
<feature type="transmembrane region" description="Helical" evidence="12">
    <location>
        <begin position="185"/>
        <end position="210"/>
    </location>
</feature>
<keyword evidence="13" id="KW-1185">Reference proteome</keyword>
<dbReference type="GO" id="GO:0019236">
    <property type="term" value="P:response to pheromone"/>
    <property type="evidence" value="ECO:0007669"/>
    <property type="project" value="UniProtKB-KW"/>
</dbReference>
<dbReference type="PANTHER" id="PTHR24062">
    <property type="entry name" value="VOMERONASAL TYPE-1 RECEPTOR"/>
    <property type="match status" value="1"/>
</dbReference>
<keyword evidence="10 12" id="KW-0675">Receptor</keyword>
<feature type="transmembrane region" description="Helical" evidence="12">
    <location>
        <begin position="137"/>
        <end position="158"/>
    </location>
</feature>
<evidence type="ECO:0000256" key="4">
    <source>
        <dbReference type="ARBA" id="ARBA00022507"/>
    </source>
</evidence>
<dbReference type="GO" id="GO:0007606">
    <property type="term" value="P:sensory perception of chemical stimulus"/>
    <property type="evidence" value="ECO:0007669"/>
    <property type="project" value="UniProtKB-ARBA"/>
</dbReference>
<organism evidence="13 14">
    <name type="scientific">Heterocephalus glaber</name>
    <name type="common">Naked mole rat</name>
    <dbReference type="NCBI Taxonomy" id="10181"/>
    <lineage>
        <taxon>Eukaryota</taxon>
        <taxon>Metazoa</taxon>
        <taxon>Chordata</taxon>
        <taxon>Craniata</taxon>
        <taxon>Vertebrata</taxon>
        <taxon>Euteleostomi</taxon>
        <taxon>Mammalia</taxon>
        <taxon>Eutheria</taxon>
        <taxon>Euarchontoglires</taxon>
        <taxon>Glires</taxon>
        <taxon>Rodentia</taxon>
        <taxon>Hystricomorpha</taxon>
        <taxon>Bathyergidae</taxon>
        <taxon>Heterocephalus</taxon>
    </lineage>
</organism>
<dbReference type="GeneID" id="101710146"/>
<dbReference type="Gene3D" id="1.20.1070.10">
    <property type="entry name" value="Rhodopsin 7-helix transmembrane proteins"/>
    <property type="match status" value="1"/>
</dbReference>
<name>A0AAX6PWE2_HETGA</name>
<dbReference type="RefSeq" id="XP_004860065.1">
    <property type="nucleotide sequence ID" value="XM_004860008.1"/>
</dbReference>
<evidence type="ECO:0000313" key="14">
    <source>
        <dbReference type="RefSeq" id="XP_004860065.1"/>
    </source>
</evidence>
<accession>A0AAX6PWE2</accession>
<evidence type="ECO:0000256" key="3">
    <source>
        <dbReference type="ARBA" id="ARBA00022475"/>
    </source>
</evidence>
<keyword evidence="7 12" id="KW-0297">G-protein coupled receptor</keyword>
<evidence type="ECO:0000256" key="2">
    <source>
        <dbReference type="ARBA" id="ARBA00010663"/>
    </source>
</evidence>
<dbReference type="AlphaFoldDB" id="A0AAX6PWE2"/>
<evidence type="ECO:0000256" key="10">
    <source>
        <dbReference type="ARBA" id="ARBA00023170"/>
    </source>
</evidence>